<organism evidence="13">
    <name type="scientific">Schistocephalus solidus</name>
    <name type="common">Tapeworm</name>
    <dbReference type="NCBI Taxonomy" id="70667"/>
    <lineage>
        <taxon>Eukaryota</taxon>
        <taxon>Metazoa</taxon>
        <taxon>Spiralia</taxon>
        <taxon>Lophotrochozoa</taxon>
        <taxon>Platyhelminthes</taxon>
        <taxon>Cestoda</taxon>
        <taxon>Eucestoda</taxon>
        <taxon>Diphyllobothriidea</taxon>
        <taxon>Diphyllobothriidae</taxon>
        <taxon>Schistocephalus</taxon>
    </lineage>
</organism>
<dbReference type="GO" id="GO:0005789">
    <property type="term" value="C:endoplasmic reticulum membrane"/>
    <property type="evidence" value="ECO:0007669"/>
    <property type="project" value="UniProtKB-SubCell"/>
</dbReference>
<feature type="transmembrane region" description="Helical" evidence="10">
    <location>
        <begin position="39"/>
        <end position="60"/>
    </location>
</feature>
<feature type="compositionally biased region" description="Low complexity" evidence="9">
    <location>
        <begin position="316"/>
        <end position="340"/>
    </location>
</feature>
<evidence type="ECO:0000256" key="2">
    <source>
        <dbReference type="ARBA" id="ARBA00009010"/>
    </source>
</evidence>
<feature type="transmembrane region" description="Helical" evidence="10">
    <location>
        <begin position="658"/>
        <end position="677"/>
    </location>
</feature>
<evidence type="ECO:0000256" key="10">
    <source>
        <dbReference type="SAM" id="Phobius"/>
    </source>
</evidence>
<dbReference type="EMBL" id="UYSU01034839">
    <property type="protein sequence ID" value="VDL95152.1"/>
    <property type="molecule type" value="Genomic_DNA"/>
</dbReference>
<dbReference type="OrthoDB" id="10039049at2759"/>
<feature type="transmembrane region" description="Helical" evidence="10">
    <location>
        <begin position="483"/>
        <end position="502"/>
    </location>
</feature>
<evidence type="ECO:0000313" key="12">
    <source>
        <dbReference type="Proteomes" id="UP000275846"/>
    </source>
</evidence>
<dbReference type="PANTHER" id="PTHR10408">
    <property type="entry name" value="STEROL O-ACYLTRANSFERASE"/>
    <property type="match status" value="1"/>
</dbReference>
<feature type="compositionally biased region" description="Low complexity" evidence="9">
    <location>
        <begin position="210"/>
        <end position="230"/>
    </location>
</feature>
<feature type="compositionally biased region" description="Polar residues" evidence="9">
    <location>
        <begin position="267"/>
        <end position="286"/>
    </location>
</feature>
<accession>A0A183SX18</accession>
<evidence type="ECO:0000256" key="9">
    <source>
        <dbReference type="SAM" id="MobiDB-lite"/>
    </source>
</evidence>
<reference evidence="11 12" key="2">
    <citation type="submission" date="2018-11" db="EMBL/GenBank/DDBJ databases">
        <authorList>
            <consortium name="Pathogen Informatics"/>
        </authorList>
    </citation>
    <scope>NUCLEOTIDE SEQUENCE [LARGE SCALE GENOMIC DNA]</scope>
    <source>
        <strain evidence="11 12">NST_G2</strain>
    </source>
</reference>
<evidence type="ECO:0000256" key="1">
    <source>
        <dbReference type="ARBA" id="ARBA00004477"/>
    </source>
</evidence>
<dbReference type="GO" id="GO:0008374">
    <property type="term" value="F:O-acyltransferase activity"/>
    <property type="evidence" value="ECO:0007669"/>
    <property type="project" value="InterPro"/>
</dbReference>
<comment type="similarity">
    <text evidence="2">Belongs to the membrane-bound acyltransferase family. Sterol o-acyltransferase subfamily.</text>
</comment>
<keyword evidence="4 10" id="KW-0812">Transmembrane</keyword>
<evidence type="ECO:0000256" key="6">
    <source>
        <dbReference type="ARBA" id="ARBA00022989"/>
    </source>
</evidence>
<feature type="transmembrane region" description="Helical" evidence="10">
    <location>
        <begin position="622"/>
        <end position="646"/>
    </location>
</feature>
<dbReference type="InterPro" id="IPR014371">
    <property type="entry name" value="Oat_ACAT_DAG_ARE"/>
</dbReference>
<feature type="transmembrane region" description="Helical" evidence="10">
    <location>
        <begin position="522"/>
        <end position="544"/>
    </location>
</feature>
<dbReference type="STRING" id="70667.A0A183SX18"/>
<evidence type="ECO:0000256" key="4">
    <source>
        <dbReference type="ARBA" id="ARBA00022692"/>
    </source>
</evidence>
<dbReference type="Pfam" id="PF03062">
    <property type="entry name" value="MBOAT"/>
    <property type="match status" value="1"/>
</dbReference>
<evidence type="ECO:0000256" key="7">
    <source>
        <dbReference type="ARBA" id="ARBA00023136"/>
    </source>
</evidence>
<evidence type="ECO:0000256" key="3">
    <source>
        <dbReference type="ARBA" id="ARBA00022679"/>
    </source>
</evidence>
<keyword evidence="3" id="KW-0808">Transferase</keyword>
<keyword evidence="5" id="KW-0256">Endoplasmic reticulum</keyword>
<dbReference type="GO" id="GO:0008203">
    <property type="term" value="P:cholesterol metabolic process"/>
    <property type="evidence" value="ECO:0007669"/>
    <property type="project" value="TreeGrafter"/>
</dbReference>
<dbReference type="Proteomes" id="UP000275846">
    <property type="component" value="Unassembled WGS sequence"/>
</dbReference>
<evidence type="ECO:0000313" key="11">
    <source>
        <dbReference type="EMBL" id="VDL95152.1"/>
    </source>
</evidence>
<keyword evidence="6 10" id="KW-1133">Transmembrane helix</keyword>
<evidence type="ECO:0000256" key="5">
    <source>
        <dbReference type="ARBA" id="ARBA00022824"/>
    </source>
</evidence>
<evidence type="ECO:0000313" key="13">
    <source>
        <dbReference type="WBParaSite" id="SSLN_0000910301-mRNA-1"/>
    </source>
</evidence>
<gene>
    <name evidence="11" type="ORF">SSLN_LOCUS8767</name>
</gene>
<keyword evidence="8" id="KW-0012">Acyltransferase</keyword>
<feature type="transmembrane region" description="Helical" evidence="10">
    <location>
        <begin position="348"/>
        <end position="377"/>
    </location>
</feature>
<feature type="transmembrane region" description="Helical" evidence="10">
    <location>
        <begin position="119"/>
        <end position="142"/>
    </location>
</feature>
<sequence>MSDKMHSSGSSDCWLPEKSFKHRNSVLTDLFKISHIRSVYHIFVAILIIFSLNTMLSDLVEKGGIVHTYHLELFVWVFRGLYDAFVCWLFMFTSTSLLVYVAFLIWSTCRSPTPTMNKLDWFFIILYILYQGTVSFLGNISLSEEPVSRSLPVVQESGLALTRQKVVFWNGLTWWSETVSRSACASTGRNGGSSSGNNRYGLTHGRKQLQQPIQQPTAGNQQQQQPTTTTDCNNRYGLTHGRKQLQQPIQQPTAGNQQQQPIATTDTALPTGVSNCNNRYNNQQPATNNNRQPTTTDTTTDCNNRYGLTHGRKQLQQPIQQPTAGNQQQPTTNNNNQQQQPIATTDTALLTGAAFSILPVIFVFSHNLAPATSLIVIMEQTRMFMKSHAFIRTNAVNAFVPPEVAKLVESPGSHQTSYRNERFPSVAIGDGPAAADKELAMSNTYPLPSFSTYLYFLFAPTLIYSNSYPRTPYVRWRIVAQNFLQVGLCVIYNYYIFARFCFSHFANFGRSNHFTFSLRELVISSFGCMLPGTMVLLITFYAFLHCWLNAFAEMLRFGDRLFYKDWWNSFTFSAYYRGWNVVVHDWLYTYVYRDVYALCSARRRRFAAQAAVFMLSALVHEYILIVVFRFFYPVLFFIFGIAGFGIAHLKARSRFWNIGIWVGLFMGMGILMCLYSMEWYARLNCPPSPGGRLRDILLPRSWFCRRW</sequence>
<dbReference type="InterPro" id="IPR004299">
    <property type="entry name" value="MBOAT_fam"/>
</dbReference>
<comment type="subcellular location">
    <subcellularLocation>
        <location evidence="1">Endoplasmic reticulum membrane</location>
        <topology evidence="1">Multi-pass membrane protein</topology>
    </subcellularLocation>
</comment>
<feature type="region of interest" description="Disordered" evidence="9">
    <location>
        <begin position="208"/>
        <end position="237"/>
    </location>
</feature>
<keyword evidence="12" id="KW-1185">Reference proteome</keyword>
<keyword evidence="7 10" id="KW-0472">Membrane</keyword>
<feature type="region of interest" description="Disordered" evidence="9">
    <location>
        <begin position="267"/>
        <end position="340"/>
    </location>
</feature>
<feature type="transmembrane region" description="Helical" evidence="10">
    <location>
        <begin position="80"/>
        <end position="107"/>
    </location>
</feature>
<dbReference type="WBParaSite" id="SSLN_0000910301-mRNA-1">
    <property type="protein sequence ID" value="SSLN_0000910301-mRNA-1"/>
    <property type="gene ID" value="SSLN_0000910301"/>
</dbReference>
<evidence type="ECO:0000256" key="8">
    <source>
        <dbReference type="ARBA" id="ARBA00023315"/>
    </source>
</evidence>
<feature type="compositionally biased region" description="Low complexity" evidence="9">
    <location>
        <begin position="287"/>
        <end position="305"/>
    </location>
</feature>
<proteinExistence type="inferred from homology"/>
<dbReference type="PANTHER" id="PTHR10408:SF8">
    <property type="entry name" value="O-ACYLTRANSFERASE"/>
    <property type="match status" value="1"/>
</dbReference>
<name>A0A183SX18_SCHSO</name>
<dbReference type="AlphaFoldDB" id="A0A183SX18"/>
<feature type="transmembrane region" description="Helical" evidence="10">
    <location>
        <begin position="445"/>
        <end position="463"/>
    </location>
</feature>
<reference evidence="13" key="1">
    <citation type="submission" date="2016-06" db="UniProtKB">
        <authorList>
            <consortium name="WormBaseParasite"/>
        </authorList>
    </citation>
    <scope>IDENTIFICATION</scope>
</reference>
<protein>
    <submittedName>
        <fullName evidence="13">O-acyltransferase</fullName>
    </submittedName>
</protein>